<sequence>MTLRSRFTGRRSLSADVVSSLPVVSSSSDHPYVVITQPIVSSSNSVPNADHYSNTIDIVLLGISLVLLVIVIGVYVIRKYFYPPAEINATRQQAVHRRLEQQNEGRSQGH</sequence>
<dbReference type="Proteomes" id="UP001162992">
    <property type="component" value="Chromosome 18"/>
</dbReference>
<gene>
    <name evidence="1" type="ORF">O6H91_18G072400</name>
</gene>
<keyword evidence="2" id="KW-1185">Reference proteome</keyword>
<evidence type="ECO:0000313" key="1">
    <source>
        <dbReference type="EMBL" id="KAJ7524001.1"/>
    </source>
</evidence>
<proteinExistence type="predicted"/>
<organism evidence="1 2">
    <name type="scientific">Diphasiastrum complanatum</name>
    <name type="common">Issler's clubmoss</name>
    <name type="synonym">Lycopodium complanatum</name>
    <dbReference type="NCBI Taxonomy" id="34168"/>
    <lineage>
        <taxon>Eukaryota</taxon>
        <taxon>Viridiplantae</taxon>
        <taxon>Streptophyta</taxon>
        <taxon>Embryophyta</taxon>
        <taxon>Tracheophyta</taxon>
        <taxon>Lycopodiopsida</taxon>
        <taxon>Lycopodiales</taxon>
        <taxon>Lycopodiaceae</taxon>
        <taxon>Lycopodioideae</taxon>
        <taxon>Diphasiastrum</taxon>
    </lineage>
</organism>
<reference evidence="2" key="1">
    <citation type="journal article" date="2024" name="Proc. Natl. Acad. Sci. U.S.A.">
        <title>Extraordinary preservation of gene collinearity over three hundred million years revealed in homosporous lycophytes.</title>
        <authorList>
            <person name="Li C."/>
            <person name="Wickell D."/>
            <person name="Kuo L.Y."/>
            <person name="Chen X."/>
            <person name="Nie B."/>
            <person name="Liao X."/>
            <person name="Peng D."/>
            <person name="Ji J."/>
            <person name="Jenkins J."/>
            <person name="Williams M."/>
            <person name="Shu S."/>
            <person name="Plott C."/>
            <person name="Barry K."/>
            <person name="Rajasekar S."/>
            <person name="Grimwood J."/>
            <person name="Han X."/>
            <person name="Sun S."/>
            <person name="Hou Z."/>
            <person name="He W."/>
            <person name="Dai G."/>
            <person name="Sun C."/>
            <person name="Schmutz J."/>
            <person name="Leebens-Mack J.H."/>
            <person name="Li F.W."/>
            <person name="Wang L."/>
        </authorList>
    </citation>
    <scope>NUCLEOTIDE SEQUENCE [LARGE SCALE GENOMIC DNA]</scope>
    <source>
        <strain evidence="2">cv. PW_Plant_1</strain>
    </source>
</reference>
<accession>A0ACC2B2L3</accession>
<comment type="caution">
    <text evidence="1">The sequence shown here is derived from an EMBL/GenBank/DDBJ whole genome shotgun (WGS) entry which is preliminary data.</text>
</comment>
<name>A0ACC2B2L3_DIPCM</name>
<evidence type="ECO:0000313" key="2">
    <source>
        <dbReference type="Proteomes" id="UP001162992"/>
    </source>
</evidence>
<protein>
    <submittedName>
        <fullName evidence="1">Uncharacterized protein</fullName>
    </submittedName>
</protein>
<dbReference type="EMBL" id="CM055109">
    <property type="protein sequence ID" value="KAJ7524001.1"/>
    <property type="molecule type" value="Genomic_DNA"/>
</dbReference>